<reference evidence="2" key="1">
    <citation type="submission" date="2023-01" db="EMBL/GenBank/DDBJ databases">
        <title>The growth and conidiation of Purpureocillium lavendulum are regulated by nitrogen source and histone H3K14 acetylation.</title>
        <authorList>
            <person name="Tang P."/>
            <person name="Han J."/>
            <person name="Zhang C."/>
            <person name="Tang P."/>
            <person name="Qi F."/>
            <person name="Zhang K."/>
            <person name="Liang L."/>
        </authorList>
    </citation>
    <scope>NUCLEOTIDE SEQUENCE</scope>
    <source>
        <strain evidence="2">YMF1.00683</strain>
    </source>
</reference>
<comment type="caution">
    <text evidence="2">The sequence shown here is derived from an EMBL/GenBank/DDBJ whole genome shotgun (WGS) entry which is preliminary data.</text>
</comment>
<gene>
    <name evidence="2" type="ORF">O9K51_07589</name>
</gene>
<evidence type="ECO:0000313" key="2">
    <source>
        <dbReference type="EMBL" id="KAJ6439698.1"/>
    </source>
</evidence>
<keyword evidence="3" id="KW-1185">Reference proteome</keyword>
<dbReference type="Proteomes" id="UP001163105">
    <property type="component" value="Unassembled WGS sequence"/>
</dbReference>
<dbReference type="EMBL" id="JAQHRD010000006">
    <property type="protein sequence ID" value="KAJ6439698.1"/>
    <property type="molecule type" value="Genomic_DNA"/>
</dbReference>
<evidence type="ECO:0000313" key="3">
    <source>
        <dbReference type="Proteomes" id="UP001163105"/>
    </source>
</evidence>
<feature type="region of interest" description="Disordered" evidence="1">
    <location>
        <begin position="56"/>
        <end position="90"/>
    </location>
</feature>
<protein>
    <submittedName>
        <fullName evidence="2">D-xylulose reductase A</fullName>
    </submittedName>
</protein>
<feature type="compositionally biased region" description="Basic and acidic residues" evidence="1">
    <location>
        <begin position="141"/>
        <end position="156"/>
    </location>
</feature>
<name>A0AB34FLC5_9HYPO</name>
<sequence>MYHFGVDAHCGPSSAGTSQCLQDAAPKPQPYDSVQFNEGRFCNSTLYSMERRATDGMASATNGEKRLGTSIGSASHRRRSSHAPTARHAESASLQNYLSIFEKIKRGGEKMFHLHDCLDNFTVDEPTISPSEPMQAQAPPRSRESLIRERTPEPPKPDLSGIYEAMTGSTIVTARRRHDTCSEDNRPHVCTNDMDSASRIAAPPA</sequence>
<dbReference type="AlphaFoldDB" id="A0AB34FLC5"/>
<accession>A0AB34FLC5</accession>
<feature type="region of interest" description="Disordered" evidence="1">
    <location>
        <begin position="127"/>
        <end position="162"/>
    </location>
</feature>
<organism evidence="2 3">
    <name type="scientific">Purpureocillium lavendulum</name>
    <dbReference type="NCBI Taxonomy" id="1247861"/>
    <lineage>
        <taxon>Eukaryota</taxon>
        <taxon>Fungi</taxon>
        <taxon>Dikarya</taxon>
        <taxon>Ascomycota</taxon>
        <taxon>Pezizomycotina</taxon>
        <taxon>Sordariomycetes</taxon>
        <taxon>Hypocreomycetidae</taxon>
        <taxon>Hypocreales</taxon>
        <taxon>Ophiocordycipitaceae</taxon>
        <taxon>Purpureocillium</taxon>
    </lineage>
</organism>
<proteinExistence type="predicted"/>
<feature type="region of interest" description="Disordered" evidence="1">
    <location>
        <begin position="176"/>
        <end position="205"/>
    </location>
</feature>
<evidence type="ECO:0000256" key="1">
    <source>
        <dbReference type="SAM" id="MobiDB-lite"/>
    </source>
</evidence>